<evidence type="ECO:0000256" key="1">
    <source>
        <dbReference type="ARBA" id="ARBA00006538"/>
    </source>
</evidence>
<gene>
    <name evidence="5" type="ORF">L201_005445</name>
</gene>
<feature type="domain" description="Acyl-CoA thioesterase-like C-terminal" evidence="4">
    <location>
        <begin position="262"/>
        <end position="381"/>
    </location>
</feature>
<dbReference type="AlphaFoldDB" id="A0AAX4JZ83"/>
<evidence type="ECO:0000259" key="4">
    <source>
        <dbReference type="Pfam" id="PF20789"/>
    </source>
</evidence>
<dbReference type="InterPro" id="IPR029069">
    <property type="entry name" value="HotDog_dom_sf"/>
</dbReference>
<dbReference type="PANTHER" id="PTHR11066">
    <property type="entry name" value="ACYL-COA THIOESTERASE"/>
    <property type="match status" value="1"/>
</dbReference>
<organism evidence="5 6">
    <name type="scientific">Kwoniella dendrophila CBS 6074</name>
    <dbReference type="NCBI Taxonomy" id="1295534"/>
    <lineage>
        <taxon>Eukaryota</taxon>
        <taxon>Fungi</taxon>
        <taxon>Dikarya</taxon>
        <taxon>Basidiomycota</taxon>
        <taxon>Agaricomycotina</taxon>
        <taxon>Tremellomycetes</taxon>
        <taxon>Tremellales</taxon>
        <taxon>Cryptococcaceae</taxon>
        <taxon>Kwoniella</taxon>
    </lineage>
</organism>
<evidence type="ECO:0000259" key="3">
    <source>
        <dbReference type="Pfam" id="PF13622"/>
    </source>
</evidence>
<dbReference type="Pfam" id="PF20789">
    <property type="entry name" value="4HBT_3C"/>
    <property type="match status" value="1"/>
</dbReference>
<evidence type="ECO:0000313" key="5">
    <source>
        <dbReference type="EMBL" id="WWC90509.1"/>
    </source>
</evidence>
<comment type="similarity">
    <text evidence="1">Belongs to the C/M/P thioester hydrolase family.</text>
</comment>
<evidence type="ECO:0000313" key="6">
    <source>
        <dbReference type="Proteomes" id="UP001355207"/>
    </source>
</evidence>
<dbReference type="Pfam" id="PF13622">
    <property type="entry name" value="4HBT_3"/>
    <property type="match status" value="1"/>
</dbReference>
<reference evidence="5 6" key="1">
    <citation type="submission" date="2024-01" db="EMBL/GenBank/DDBJ databases">
        <title>Comparative genomics of Cryptococcus and Kwoniella reveals pathogenesis evolution and contrasting modes of karyotype evolution via chromosome fusion or intercentromeric recombination.</title>
        <authorList>
            <person name="Coelho M.A."/>
            <person name="David-Palma M."/>
            <person name="Shea T."/>
            <person name="Bowers K."/>
            <person name="McGinley-Smith S."/>
            <person name="Mohammad A.W."/>
            <person name="Gnirke A."/>
            <person name="Yurkov A.M."/>
            <person name="Nowrousian M."/>
            <person name="Sun S."/>
            <person name="Cuomo C.A."/>
            <person name="Heitman J."/>
        </authorList>
    </citation>
    <scope>NUCLEOTIDE SEQUENCE [LARGE SCALE GENOMIC DNA]</scope>
    <source>
        <strain evidence="5 6">CBS 6074</strain>
    </source>
</reference>
<keyword evidence="6" id="KW-1185">Reference proteome</keyword>
<dbReference type="InterPro" id="IPR042171">
    <property type="entry name" value="Acyl-CoA_hotdog"/>
</dbReference>
<dbReference type="SUPFAM" id="SSF54637">
    <property type="entry name" value="Thioesterase/thiol ester dehydrase-isomerase"/>
    <property type="match status" value="2"/>
</dbReference>
<accession>A0AAX4JZ83</accession>
<evidence type="ECO:0000256" key="2">
    <source>
        <dbReference type="ARBA" id="ARBA00022801"/>
    </source>
</evidence>
<dbReference type="GeneID" id="91096115"/>
<dbReference type="InterPro" id="IPR003703">
    <property type="entry name" value="Acyl_CoA_thio"/>
</dbReference>
<dbReference type="CDD" id="cd03445">
    <property type="entry name" value="Thioesterase_II_repeat2"/>
    <property type="match status" value="1"/>
</dbReference>
<dbReference type="GO" id="GO:0005782">
    <property type="term" value="C:peroxisomal matrix"/>
    <property type="evidence" value="ECO:0007669"/>
    <property type="project" value="UniProtKB-SubCell"/>
</dbReference>
<dbReference type="GO" id="GO:0006637">
    <property type="term" value="P:acyl-CoA metabolic process"/>
    <property type="evidence" value="ECO:0007669"/>
    <property type="project" value="InterPro"/>
</dbReference>
<dbReference type="Proteomes" id="UP001355207">
    <property type="component" value="Chromosome 7"/>
</dbReference>
<dbReference type="InterPro" id="IPR049449">
    <property type="entry name" value="TesB_ACOT8-like_N"/>
</dbReference>
<dbReference type="InterPro" id="IPR049450">
    <property type="entry name" value="ACOT8-like_C"/>
</dbReference>
<dbReference type="PANTHER" id="PTHR11066:SF34">
    <property type="entry name" value="ACYL-COENZYME A THIOESTERASE 8"/>
    <property type="match status" value="1"/>
</dbReference>
<dbReference type="EMBL" id="CP144104">
    <property type="protein sequence ID" value="WWC90509.1"/>
    <property type="molecule type" value="Genomic_DNA"/>
</dbReference>
<keyword evidence="2" id="KW-0378">Hydrolase</keyword>
<dbReference type="CDD" id="cd03444">
    <property type="entry name" value="Thioesterase_II_repeat1"/>
    <property type="match status" value="1"/>
</dbReference>
<dbReference type="GO" id="GO:0047617">
    <property type="term" value="F:fatty acyl-CoA hydrolase activity"/>
    <property type="evidence" value="ECO:0007669"/>
    <property type="project" value="InterPro"/>
</dbReference>
<dbReference type="Gene3D" id="2.40.160.210">
    <property type="entry name" value="Acyl-CoA thioesterase, double hotdog domain"/>
    <property type="match status" value="1"/>
</dbReference>
<name>A0AAX4JZ83_9TREE</name>
<dbReference type="GO" id="GO:0009062">
    <property type="term" value="P:fatty acid catabolic process"/>
    <property type="evidence" value="ECO:0007669"/>
    <property type="project" value="TreeGrafter"/>
</dbReference>
<proteinExistence type="inferred from homology"/>
<protein>
    <submittedName>
        <fullName evidence="5">Acyl-CoA thioesterase II</fullName>
    </submittedName>
</protein>
<feature type="domain" description="Acyl-CoA thioesterase-like N-terminal HotDog" evidence="3">
    <location>
        <begin position="35"/>
        <end position="119"/>
    </location>
</feature>
<dbReference type="RefSeq" id="XP_066077272.1">
    <property type="nucleotide sequence ID" value="XM_066221175.1"/>
</dbReference>
<sequence>MPPFARLTDLVGVTSYSSSSSSSTLTPSNKSISKPLWVPSGARGVFGGQVIAQSLAASSRTIKPPFGLNSMHCYFLLPAFSQPDIEYRVEILRNGKSYSNRLVRAFQGEREVFVLLASYTLPPMDIPVLPVPSPRDPSHHPSSTSTNQEEKNIKVFHTLRFALKQTDNTSSNVSRGKSKFTPSGVQAVYQTPFPDNLVPWEQCLLEEHRWQKFYDEKCKNWKGARKTYLEEYIRERTESPVGIAMARFSDYDKSKSEENEQGSQYVRMTWLNARLNESEKPDIETAKAMIAYMTDFQFIGTASRSVGLHQSSNPRIGMLASLDHTIHFYPIPPDFDISTEPILHVMESQSVNVSSGRGVVQGRVYTQKGILIAVTSQEGVVRADLRGLEAKGLIEGGITVEDDEGNEKKRRREAKL</sequence>